<protein>
    <submittedName>
        <fullName evidence="1">Uncharacterized protein</fullName>
    </submittedName>
</protein>
<reference evidence="1" key="1">
    <citation type="submission" date="2014-11" db="EMBL/GenBank/DDBJ databases">
        <authorList>
            <person name="Amaro Gonzalez C."/>
        </authorList>
    </citation>
    <scope>NUCLEOTIDE SEQUENCE</scope>
</reference>
<dbReference type="AlphaFoldDB" id="A0A0E9QYV0"/>
<name>A0A0E9QYV0_ANGAN</name>
<organism evidence="1">
    <name type="scientific">Anguilla anguilla</name>
    <name type="common">European freshwater eel</name>
    <name type="synonym">Muraena anguilla</name>
    <dbReference type="NCBI Taxonomy" id="7936"/>
    <lineage>
        <taxon>Eukaryota</taxon>
        <taxon>Metazoa</taxon>
        <taxon>Chordata</taxon>
        <taxon>Craniata</taxon>
        <taxon>Vertebrata</taxon>
        <taxon>Euteleostomi</taxon>
        <taxon>Actinopterygii</taxon>
        <taxon>Neopterygii</taxon>
        <taxon>Teleostei</taxon>
        <taxon>Anguilliformes</taxon>
        <taxon>Anguillidae</taxon>
        <taxon>Anguilla</taxon>
    </lineage>
</organism>
<evidence type="ECO:0000313" key="1">
    <source>
        <dbReference type="EMBL" id="JAH22126.1"/>
    </source>
</evidence>
<sequence>MLFQNFKSVFWNSIAYSL</sequence>
<accession>A0A0E9QYV0</accession>
<reference evidence="1" key="2">
    <citation type="journal article" date="2015" name="Fish Shellfish Immunol.">
        <title>Early steps in the European eel (Anguilla anguilla)-Vibrio vulnificus interaction in the gills: Role of the RtxA13 toxin.</title>
        <authorList>
            <person name="Callol A."/>
            <person name="Pajuelo D."/>
            <person name="Ebbesson L."/>
            <person name="Teles M."/>
            <person name="MacKenzie S."/>
            <person name="Amaro C."/>
        </authorList>
    </citation>
    <scope>NUCLEOTIDE SEQUENCE</scope>
</reference>
<dbReference type="EMBL" id="GBXM01086451">
    <property type="protein sequence ID" value="JAH22126.1"/>
    <property type="molecule type" value="Transcribed_RNA"/>
</dbReference>
<proteinExistence type="predicted"/>